<proteinExistence type="predicted"/>
<dbReference type="AlphaFoldDB" id="A0A5M6DLN5"/>
<accession>A0A5M6DLN5</accession>
<gene>
    <name evidence="1" type="ORF">F0145_06905</name>
</gene>
<comment type="caution">
    <text evidence="1">The sequence shown here is derived from an EMBL/GenBank/DDBJ whole genome shotgun (WGS) entry which is preliminary data.</text>
</comment>
<keyword evidence="2" id="KW-1185">Reference proteome</keyword>
<organism evidence="1 2">
    <name type="scientific">Adhaeribacter rhizoryzae</name>
    <dbReference type="NCBI Taxonomy" id="2607907"/>
    <lineage>
        <taxon>Bacteria</taxon>
        <taxon>Pseudomonadati</taxon>
        <taxon>Bacteroidota</taxon>
        <taxon>Cytophagia</taxon>
        <taxon>Cytophagales</taxon>
        <taxon>Hymenobacteraceae</taxon>
        <taxon>Adhaeribacter</taxon>
    </lineage>
</organism>
<reference evidence="1 2" key="1">
    <citation type="submission" date="2019-09" db="EMBL/GenBank/DDBJ databases">
        <title>Genome sequence and assembly of Adhaeribacter sp.</title>
        <authorList>
            <person name="Chhetri G."/>
        </authorList>
    </citation>
    <scope>NUCLEOTIDE SEQUENCE [LARGE SCALE GENOMIC DNA]</scope>
    <source>
        <strain evidence="1 2">DK36</strain>
    </source>
</reference>
<evidence type="ECO:0000313" key="1">
    <source>
        <dbReference type="EMBL" id="KAA5548448.1"/>
    </source>
</evidence>
<evidence type="ECO:0000313" key="2">
    <source>
        <dbReference type="Proteomes" id="UP000323426"/>
    </source>
</evidence>
<dbReference type="RefSeq" id="WP_150087579.1">
    <property type="nucleotide sequence ID" value="NZ_VWSF01000003.1"/>
</dbReference>
<name>A0A5M6DLN5_9BACT</name>
<dbReference type="EMBL" id="VWSF01000003">
    <property type="protein sequence ID" value="KAA5548448.1"/>
    <property type="molecule type" value="Genomic_DNA"/>
</dbReference>
<protein>
    <submittedName>
        <fullName evidence="1">Uncharacterized protein</fullName>
    </submittedName>
</protein>
<sequence>MEKIISKYQQLFKVNIYHHYFLDENNLIYDGTNDLPPARKAHKLQLYQVPDWLQIEPEVNTRGTMYACNLIFKPTKTGFIIVTKTNGPDQPSATLDNIILTFYLRWRNAGLAANTALPLLPPTNSTPTFYTWGNEFARNNIGLYPNLSRPVPTYQNTRAYVTGEIVKSGAQQFVALNRTSGNAPNVPAFWRETDGNLNYTTSTSLQPRPAAIPAGVIGKIEITGRAGLGNYSVLTGANKIKAAQVYQLHLDKF</sequence>
<dbReference type="Proteomes" id="UP000323426">
    <property type="component" value="Unassembled WGS sequence"/>
</dbReference>